<accession>A1YQZ7</accession>
<evidence type="ECO:0000313" key="1">
    <source>
        <dbReference type="EMBL" id="ABM47329.1"/>
    </source>
</evidence>
<protein>
    <submittedName>
        <fullName evidence="1">Upf6</fullName>
    </submittedName>
</protein>
<sequence length="77" mass="8331">LLVCGLPLHAENEGGGSTGLGSLLDPANEFRHLELMCARQQCTRAVGCWFGTFFNAPAGYEILLSVKLRFGHLVGIR</sequence>
<organism evidence="1">
    <name type="scientific">Volvox carteri f. nagariensis</name>
    <dbReference type="NCBI Taxonomy" id="3068"/>
    <lineage>
        <taxon>Eukaryota</taxon>
        <taxon>Viridiplantae</taxon>
        <taxon>Chlorophyta</taxon>
        <taxon>core chlorophytes</taxon>
        <taxon>Chlorophyceae</taxon>
        <taxon>CS clade</taxon>
        <taxon>Chlamydomonadales</taxon>
        <taxon>Volvocaceae</taxon>
        <taxon>Volvox</taxon>
    </lineage>
</organism>
<gene>
    <name evidence="1" type="primary">upf6</name>
</gene>
<dbReference type="AlphaFoldDB" id="A1YQZ7"/>
<dbReference type="EMBL" id="EF123099">
    <property type="protein sequence ID" value="ABM47329.1"/>
    <property type="molecule type" value="Genomic_DNA"/>
</dbReference>
<proteinExistence type="predicted"/>
<reference evidence="1" key="1">
    <citation type="journal article" date="2006" name="BMC Genomics">
        <title>Quantitative analysis of cell-type specific gene expression in the green alga Volvox carteri.</title>
        <authorList>
            <person name="Nematollahi G."/>
            <person name="Kianianmomeni A."/>
            <person name="Hallmann A."/>
        </authorList>
    </citation>
    <scope>NUCLEOTIDE SEQUENCE</scope>
</reference>
<feature type="non-terminal residue" evidence="1">
    <location>
        <position position="1"/>
    </location>
</feature>
<name>A1YQZ7_VOLCA</name>
<feature type="non-terminal residue" evidence="1">
    <location>
        <position position="77"/>
    </location>
</feature>